<proteinExistence type="inferred from homology"/>
<reference evidence="4" key="1">
    <citation type="journal article" date="2021" name="PeerJ">
        <title>Extensive microbial diversity within the chicken gut microbiome revealed by metagenomics and culture.</title>
        <authorList>
            <person name="Gilroy R."/>
            <person name="Ravi A."/>
            <person name="Getino M."/>
            <person name="Pursley I."/>
            <person name="Horton D.L."/>
            <person name="Alikhan N.F."/>
            <person name="Baker D."/>
            <person name="Gharbi K."/>
            <person name="Hall N."/>
            <person name="Watson M."/>
            <person name="Adriaenssens E.M."/>
            <person name="Foster-Nyarko E."/>
            <person name="Jarju S."/>
            <person name="Secka A."/>
            <person name="Antonio M."/>
            <person name="Oren A."/>
            <person name="Chaudhuri R.R."/>
            <person name="La Ragione R."/>
            <person name="Hildebrand F."/>
            <person name="Pallen M.J."/>
        </authorList>
    </citation>
    <scope>NUCLEOTIDE SEQUENCE</scope>
    <source>
        <strain evidence="4">A5-1222</strain>
    </source>
</reference>
<dbReference type="PRINTS" id="PR00111">
    <property type="entry name" value="ABHYDROLASE"/>
</dbReference>
<accession>A0A9E2KVS2</accession>
<comment type="similarity">
    <text evidence="1">Belongs to the lipase/esterase LIP3/BchO family.</text>
</comment>
<comment type="caution">
    <text evidence="4">The sequence shown here is derived from an EMBL/GenBank/DDBJ whole genome shotgun (WGS) entry which is preliminary data.</text>
</comment>
<gene>
    <name evidence="4" type="ORF">H9897_00710</name>
</gene>
<reference evidence="4" key="2">
    <citation type="submission" date="2021-04" db="EMBL/GenBank/DDBJ databases">
        <authorList>
            <person name="Gilroy R."/>
        </authorList>
    </citation>
    <scope>NUCLEOTIDE SEQUENCE</scope>
    <source>
        <strain evidence="4">A5-1222</strain>
    </source>
</reference>
<dbReference type="GO" id="GO:0016787">
    <property type="term" value="F:hydrolase activity"/>
    <property type="evidence" value="ECO:0007669"/>
    <property type="project" value="UniProtKB-KW"/>
</dbReference>
<dbReference type="EMBL" id="JAHLFM010000012">
    <property type="protein sequence ID" value="MBU3830671.1"/>
    <property type="molecule type" value="Genomic_DNA"/>
</dbReference>
<dbReference type="InterPro" id="IPR029058">
    <property type="entry name" value="AB_hydrolase_fold"/>
</dbReference>
<sequence>MNILYKDIVNIKTKNKNKKGTIMFIHGFTSSNMLHYYFQKNFPENSEYDYLAINLLGHKLESKNSTNNKDYNFFNYVEYLERYIIENDLNNLIIIGHSMGGGIALFLTERIKSRIKKIILVSAINSSIFMSKVGIEFINCMSNNSLNGIKNIEFFKNQVEINNNNNDSNADDNIKKYIFYEIDRFLKNKKKYIYLGAQLIDPGLYIKLDKIYKKNKIPTLFLIGKFDKVIPYTYTIKYLRQLKNSHLTIKTIANASHVCFVDNFKEYNDYVWWFINL</sequence>
<dbReference type="InterPro" id="IPR000073">
    <property type="entry name" value="AB_hydrolase_1"/>
</dbReference>
<organism evidence="4 5">
    <name type="scientific">Candidatus Ureaplasma intestinipullorum</name>
    <dbReference type="NCBI Taxonomy" id="2838770"/>
    <lineage>
        <taxon>Bacteria</taxon>
        <taxon>Bacillati</taxon>
        <taxon>Mycoplasmatota</taxon>
        <taxon>Mycoplasmoidales</taxon>
        <taxon>Mycoplasmoidaceae</taxon>
        <taxon>Ureaplasma</taxon>
    </lineage>
</organism>
<dbReference type="Gene3D" id="3.40.50.1820">
    <property type="entry name" value="alpha/beta hydrolase"/>
    <property type="match status" value="1"/>
</dbReference>
<dbReference type="Proteomes" id="UP000824247">
    <property type="component" value="Unassembled WGS sequence"/>
</dbReference>
<feature type="domain" description="AB hydrolase-1" evidence="3">
    <location>
        <begin position="21"/>
        <end position="130"/>
    </location>
</feature>
<dbReference type="SUPFAM" id="SSF53474">
    <property type="entry name" value="alpha/beta-Hydrolases"/>
    <property type="match status" value="1"/>
</dbReference>
<keyword evidence="2 4" id="KW-0378">Hydrolase</keyword>
<dbReference type="PANTHER" id="PTHR43798">
    <property type="entry name" value="MONOACYLGLYCEROL LIPASE"/>
    <property type="match status" value="1"/>
</dbReference>
<evidence type="ECO:0000256" key="1">
    <source>
        <dbReference type="ARBA" id="ARBA00006989"/>
    </source>
</evidence>
<evidence type="ECO:0000259" key="3">
    <source>
        <dbReference type="Pfam" id="PF00561"/>
    </source>
</evidence>
<evidence type="ECO:0000256" key="2">
    <source>
        <dbReference type="ARBA" id="ARBA00022801"/>
    </source>
</evidence>
<dbReference type="InterPro" id="IPR050266">
    <property type="entry name" value="AB_hydrolase_sf"/>
</dbReference>
<dbReference type="GO" id="GO:0016020">
    <property type="term" value="C:membrane"/>
    <property type="evidence" value="ECO:0007669"/>
    <property type="project" value="TreeGrafter"/>
</dbReference>
<name>A0A9E2KVS2_9BACT</name>
<protein>
    <submittedName>
        <fullName evidence="4">Alpha/beta hydrolase</fullName>
    </submittedName>
</protein>
<dbReference type="AlphaFoldDB" id="A0A9E2KVS2"/>
<evidence type="ECO:0000313" key="5">
    <source>
        <dbReference type="Proteomes" id="UP000824247"/>
    </source>
</evidence>
<dbReference type="Pfam" id="PF00561">
    <property type="entry name" value="Abhydrolase_1"/>
    <property type="match status" value="1"/>
</dbReference>
<dbReference type="PANTHER" id="PTHR43798:SF31">
    <property type="entry name" value="AB HYDROLASE SUPERFAMILY PROTEIN YCLE"/>
    <property type="match status" value="1"/>
</dbReference>
<evidence type="ECO:0000313" key="4">
    <source>
        <dbReference type="EMBL" id="MBU3830671.1"/>
    </source>
</evidence>